<evidence type="ECO:0000259" key="1">
    <source>
        <dbReference type="PROSITE" id="PS50878"/>
    </source>
</evidence>
<evidence type="ECO:0000313" key="3">
    <source>
        <dbReference type="Proteomes" id="UP000828390"/>
    </source>
</evidence>
<reference evidence="2" key="1">
    <citation type="journal article" date="2019" name="bioRxiv">
        <title>The Genome of the Zebra Mussel, Dreissena polymorpha: A Resource for Invasive Species Research.</title>
        <authorList>
            <person name="McCartney M.A."/>
            <person name="Auch B."/>
            <person name="Kono T."/>
            <person name="Mallez S."/>
            <person name="Zhang Y."/>
            <person name="Obille A."/>
            <person name="Becker A."/>
            <person name="Abrahante J.E."/>
            <person name="Garbe J."/>
            <person name="Badalamenti J.P."/>
            <person name="Herman A."/>
            <person name="Mangelson H."/>
            <person name="Liachko I."/>
            <person name="Sullivan S."/>
            <person name="Sone E.D."/>
            <person name="Koren S."/>
            <person name="Silverstein K.A.T."/>
            <person name="Beckman K.B."/>
            <person name="Gohl D.M."/>
        </authorList>
    </citation>
    <scope>NUCLEOTIDE SEQUENCE</scope>
    <source>
        <strain evidence="2">Duluth1</strain>
        <tissue evidence="2">Whole animal</tissue>
    </source>
</reference>
<dbReference type="PROSITE" id="PS50878">
    <property type="entry name" value="RT_POL"/>
    <property type="match status" value="1"/>
</dbReference>
<comment type="caution">
    <text evidence="2">The sequence shown here is derived from an EMBL/GenBank/DDBJ whole genome shotgun (WGS) entry which is preliminary data.</text>
</comment>
<dbReference type="Proteomes" id="UP000828390">
    <property type="component" value="Unassembled WGS sequence"/>
</dbReference>
<organism evidence="2 3">
    <name type="scientific">Dreissena polymorpha</name>
    <name type="common">Zebra mussel</name>
    <name type="synonym">Mytilus polymorpha</name>
    <dbReference type="NCBI Taxonomy" id="45954"/>
    <lineage>
        <taxon>Eukaryota</taxon>
        <taxon>Metazoa</taxon>
        <taxon>Spiralia</taxon>
        <taxon>Lophotrochozoa</taxon>
        <taxon>Mollusca</taxon>
        <taxon>Bivalvia</taxon>
        <taxon>Autobranchia</taxon>
        <taxon>Heteroconchia</taxon>
        <taxon>Euheterodonta</taxon>
        <taxon>Imparidentia</taxon>
        <taxon>Neoheterodontei</taxon>
        <taxon>Myida</taxon>
        <taxon>Dreissenoidea</taxon>
        <taxon>Dreissenidae</taxon>
        <taxon>Dreissena</taxon>
    </lineage>
</organism>
<dbReference type="AlphaFoldDB" id="A0A9D4BRB9"/>
<protein>
    <recommendedName>
        <fullName evidence="1">Reverse transcriptase domain-containing protein</fullName>
    </recommendedName>
</protein>
<gene>
    <name evidence="2" type="ORF">DPMN_065480</name>
</gene>
<reference evidence="2" key="2">
    <citation type="submission" date="2020-11" db="EMBL/GenBank/DDBJ databases">
        <authorList>
            <person name="McCartney M.A."/>
            <person name="Auch B."/>
            <person name="Kono T."/>
            <person name="Mallez S."/>
            <person name="Becker A."/>
            <person name="Gohl D.M."/>
            <person name="Silverstein K.A.T."/>
            <person name="Koren S."/>
            <person name="Bechman K.B."/>
            <person name="Herman A."/>
            <person name="Abrahante J.E."/>
            <person name="Garbe J."/>
        </authorList>
    </citation>
    <scope>NUCLEOTIDE SEQUENCE</scope>
    <source>
        <strain evidence="2">Duluth1</strain>
        <tissue evidence="2">Whole animal</tissue>
    </source>
</reference>
<dbReference type="InterPro" id="IPR000477">
    <property type="entry name" value="RT_dom"/>
</dbReference>
<name>A0A9D4BRB9_DREPO</name>
<dbReference type="EMBL" id="JAIWYP010000014">
    <property type="protein sequence ID" value="KAH3706100.1"/>
    <property type="molecule type" value="Genomic_DNA"/>
</dbReference>
<feature type="domain" description="Reverse transcriptase" evidence="1">
    <location>
        <begin position="1"/>
        <end position="85"/>
    </location>
</feature>
<sequence length="85" mass="9600">MKVLIEQSSSDTEPLRFGVPQGFCAVPVIFTLYISALNKVVQKYPADLYGYADDHKIAFKIQAGKLIMKMKHTFYNNLISVSMIL</sequence>
<proteinExistence type="predicted"/>
<keyword evidence="3" id="KW-1185">Reference proteome</keyword>
<accession>A0A9D4BRB9</accession>
<evidence type="ECO:0000313" key="2">
    <source>
        <dbReference type="EMBL" id="KAH3706100.1"/>
    </source>
</evidence>